<gene>
    <name evidence="1" type="ORF">PLEPLA_LOCUS42324</name>
</gene>
<dbReference type="AlphaFoldDB" id="A0A9N7Z3S1"/>
<accession>A0A9N7Z3S1</accession>
<dbReference type="Proteomes" id="UP001153269">
    <property type="component" value="Unassembled WGS sequence"/>
</dbReference>
<name>A0A9N7Z3S1_PLEPL</name>
<sequence>MALQAFRGYQDSQAERVQQETFSLSLLVLLAQLANLGLLGQKDLVASLETLGLQAYMADLDNQATKESQESVVTLVQQGPKVHLVLYVNCMDSQALQALQGTLDREEYQVIRQH</sequence>
<reference evidence="1" key="1">
    <citation type="submission" date="2020-03" db="EMBL/GenBank/DDBJ databases">
        <authorList>
            <person name="Weist P."/>
        </authorList>
    </citation>
    <scope>NUCLEOTIDE SEQUENCE</scope>
</reference>
<organism evidence="1 2">
    <name type="scientific">Pleuronectes platessa</name>
    <name type="common">European plaice</name>
    <dbReference type="NCBI Taxonomy" id="8262"/>
    <lineage>
        <taxon>Eukaryota</taxon>
        <taxon>Metazoa</taxon>
        <taxon>Chordata</taxon>
        <taxon>Craniata</taxon>
        <taxon>Vertebrata</taxon>
        <taxon>Euteleostomi</taxon>
        <taxon>Actinopterygii</taxon>
        <taxon>Neopterygii</taxon>
        <taxon>Teleostei</taxon>
        <taxon>Neoteleostei</taxon>
        <taxon>Acanthomorphata</taxon>
        <taxon>Carangaria</taxon>
        <taxon>Pleuronectiformes</taxon>
        <taxon>Pleuronectoidei</taxon>
        <taxon>Pleuronectidae</taxon>
        <taxon>Pleuronectes</taxon>
    </lineage>
</organism>
<protein>
    <submittedName>
        <fullName evidence="1">Uncharacterized protein</fullName>
    </submittedName>
</protein>
<proteinExistence type="predicted"/>
<evidence type="ECO:0000313" key="1">
    <source>
        <dbReference type="EMBL" id="CAB1454558.1"/>
    </source>
</evidence>
<comment type="caution">
    <text evidence="1">The sequence shown here is derived from an EMBL/GenBank/DDBJ whole genome shotgun (WGS) entry which is preliminary data.</text>
</comment>
<keyword evidence="2" id="KW-1185">Reference proteome</keyword>
<evidence type="ECO:0000313" key="2">
    <source>
        <dbReference type="Proteomes" id="UP001153269"/>
    </source>
</evidence>
<dbReference type="EMBL" id="CADEAL010004217">
    <property type="protein sequence ID" value="CAB1454558.1"/>
    <property type="molecule type" value="Genomic_DNA"/>
</dbReference>